<keyword evidence="2" id="KW-1185">Reference proteome</keyword>
<organism evidence="1 2">
    <name type="scientific">Segatella baroniae F0067</name>
    <dbReference type="NCBI Taxonomy" id="1115809"/>
    <lineage>
        <taxon>Bacteria</taxon>
        <taxon>Pseudomonadati</taxon>
        <taxon>Bacteroidota</taxon>
        <taxon>Bacteroidia</taxon>
        <taxon>Bacteroidales</taxon>
        <taxon>Prevotellaceae</taxon>
        <taxon>Segatella</taxon>
    </lineage>
</organism>
<protein>
    <submittedName>
        <fullName evidence="1">Uncharacterized protein</fullName>
    </submittedName>
</protein>
<proteinExistence type="predicted"/>
<comment type="caution">
    <text evidence="1">The sequence shown here is derived from an EMBL/GenBank/DDBJ whole genome shotgun (WGS) entry which is preliminary data.</text>
</comment>
<dbReference type="Proteomes" id="UP000016648">
    <property type="component" value="Unassembled WGS sequence"/>
</dbReference>
<accession>U2NNM6</accession>
<dbReference type="EMBL" id="AWEY01000011">
    <property type="protein sequence ID" value="ERK39665.1"/>
    <property type="molecule type" value="Genomic_DNA"/>
</dbReference>
<reference evidence="1 2" key="1">
    <citation type="submission" date="2013-08" db="EMBL/GenBank/DDBJ databases">
        <authorList>
            <person name="Durkin A.S."/>
            <person name="Haft D.R."/>
            <person name="McCorrison J."/>
            <person name="Torralba M."/>
            <person name="Gillis M."/>
            <person name="Haft D.H."/>
            <person name="Methe B."/>
            <person name="Sutton G."/>
            <person name="Nelson K.E."/>
        </authorList>
    </citation>
    <scope>NUCLEOTIDE SEQUENCE [LARGE SCALE GENOMIC DNA]</scope>
    <source>
        <strain evidence="1 2">F0067</strain>
    </source>
</reference>
<evidence type="ECO:0000313" key="2">
    <source>
        <dbReference type="Proteomes" id="UP000016648"/>
    </source>
</evidence>
<sequence>MAYGMSFAQTSIKPFNIFTMALGKWIGGFLGFISGGGEEIPGHQRSQGTHLQGPRHGVRAILAANIKG</sequence>
<gene>
    <name evidence="1" type="ORF">HMPREF9135_2152</name>
</gene>
<name>U2NNM6_9BACT</name>
<dbReference type="PATRIC" id="fig|1115809.3.peg.989"/>
<dbReference type="AlphaFoldDB" id="U2NNM6"/>
<evidence type="ECO:0000313" key="1">
    <source>
        <dbReference type="EMBL" id="ERK39665.1"/>
    </source>
</evidence>